<keyword evidence="2" id="KW-1185">Reference proteome</keyword>
<name>A0ACC3CCX2_PYRYE</name>
<reference evidence="1" key="1">
    <citation type="submission" date="2019-11" db="EMBL/GenBank/DDBJ databases">
        <title>Nori genome reveals adaptations in red seaweeds to the harsh intertidal environment.</title>
        <authorList>
            <person name="Wang D."/>
            <person name="Mao Y."/>
        </authorList>
    </citation>
    <scope>NUCLEOTIDE SEQUENCE</scope>
    <source>
        <tissue evidence="1">Gametophyte</tissue>
    </source>
</reference>
<comment type="caution">
    <text evidence="1">The sequence shown here is derived from an EMBL/GenBank/DDBJ whole genome shotgun (WGS) entry which is preliminary data.</text>
</comment>
<evidence type="ECO:0000313" key="2">
    <source>
        <dbReference type="Proteomes" id="UP000798662"/>
    </source>
</evidence>
<proteinExistence type="predicted"/>
<organism evidence="1 2">
    <name type="scientific">Pyropia yezoensis</name>
    <name type="common">Susabi-nori</name>
    <name type="synonym">Porphyra yezoensis</name>
    <dbReference type="NCBI Taxonomy" id="2788"/>
    <lineage>
        <taxon>Eukaryota</taxon>
        <taxon>Rhodophyta</taxon>
        <taxon>Bangiophyceae</taxon>
        <taxon>Bangiales</taxon>
        <taxon>Bangiaceae</taxon>
        <taxon>Pyropia</taxon>
    </lineage>
</organism>
<dbReference type="Proteomes" id="UP000798662">
    <property type="component" value="Chromosome 3"/>
</dbReference>
<dbReference type="EMBL" id="CM020620">
    <property type="protein sequence ID" value="KAK1867938.1"/>
    <property type="molecule type" value="Genomic_DNA"/>
</dbReference>
<sequence>MAPALPRPHPRSFLSNAQQPPQGRLCSTNQRCCHRRVGGHVHPRPLPSRLDLDPPKGVDCGGPRAEPHQCSDESHLLTPPCRARPGAGCHGRLPNRRLVLGIGRRNRRLVWRPVGATTAATAAQRARATQGAKAQRRRPVRHGSGIGSRGGAQRAWRFGREVRPQCGQGEGAGCNQHGGGQEHQRRGGGGKSATTAAVGVFQQPQAVAHLLRKHVWREKRENVQQRAGYDNARRTTVYTTTTAALPCGCGGGGRHSGSDGRLGHRQRQVQHPVRVERVRANQAGDDGWQRLARPWRAVYGGSIGHNAP</sequence>
<accession>A0ACC3CCX2</accession>
<gene>
    <name evidence="1" type="ORF">I4F81_010435</name>
</gene>
<evidence type="ECO:0000313" key="1">
    <source>
        <dbReference type="EMBL" id="KAK1867938.1"/>
    </source>
</evidence>
<protein>
    <submittedName>
        <fullName evidence="1">Uncharacterized protein</fullName>
    </submittedName>
</protein>